<keyword evidence="1" id="KW-0732">Signal</keyword>
<dbReference type="Pfam" id="PF20041">
    <property type="entry name" value="DUF6443"/>
    <property type="match status" value="1"/>
</dbReference>
<accession>A0A6J4GDP2</accession>
<evidence type="ECO:0000259" key="2">
    <source>
        <dbReference type="Pfam" id="PF20041"/>
    </source>
</evidence>
<dbReference type="AlphaFoldDB" id="A0A6J4GDP2"/>
<dbReference type="RefSeq" id="WP_173970251.1">
    <property type="nucleotide sequence ID" value="NZ_CADCSU010000068.1"/>
</dbReference>
<dbReference type="InterPro" id="IPR045619">
    <property type="entry name" value="DUF6443"/>
</dbReference>
<dbReference type="InterPro" id="IPR022385">
    <property type="entry name" value="Rhs_assc_core"/>
</dbReference>
<evidence type="ECO:0000313" key="4">
    <source>
        <dbReference type="Proteomes" id="UP000479938"/>
    </source>
</evidence>
<dbReference type="Proteomes" id="UP000479938">
    <property type="component" value="Unassembled WGS sequence"/>
</dbReference>
<organism evidence="3 4">
    <name type="scientific">Flavobacterium bizetiae</name>
    <dbReference type="NCBI Taxonomy" id="2704140"/>
    <lineage>
        <taxon>Bacteria</taxon>
        <taxon>Pseudomonadati</taxon>
        <taxon>Bacteroidota</taxon>
        <taxon>Flavobacteriia</taxon>
        <taxon>Flavobacteriales</taxon>
        <taxon>Flavobacteriaceae</taxon>
        <taxon>Flavobacterium</taxon>
    </lineage>
</organism>
<evidence type="ECO:0000313" key="3">
    <source>
        <dbReference type="EMBL" id="CAA9197339.1"/>
    </source>
</evidence>
<dbReference type="EMBL" id="CADCSU010000068">
    <property type="protein sequence ID" value="CAA9197339.1"/>
    <property type="molecule type" value="Genomic_DNA"/>
</dbReference>
<dbReference type="NCBIfam" id="TIGR03696">
    <property type="entry name" value="Rhs_assc_core"/>
    <property type="match status" value="1"/>
</dbReference>
<reference evidence="3 4" key="1">
    <citation type="submission" date="2020-02" db="EMBL/GenBank/DDBJ databases">
        <authorList>
            <person name="Criscuolo A."/>
        </authorList>
    </citation>
    <scope>NUCLEOTIDE SEQUENCE [LARGE SCALE GENOMIC DNA]</scope>
    <source>
        <strain evidence="3">CIP105534</strain>
    </source>
</reference>
<dbReference type="InterPro" id="IPR011755">
    <property type="entry name" value="CHP02269_MYXXA"/>
</dbReference>
<protein>
    <recommendedName>
        <fullName evidence="2">DUF6443 domain-containing protein</fullName>
    </recommendedName>
</protein>
<proteinExistence type="predicted"/>
<name>A0A6J4GDP2_9FLAO</name>
<keyword evidence="4" id="KW-1185">Reference proteome</keyword>
<dbReference type="Pfam" id="PF09533">
    <property type="entry name" value="DUF2380"/>
    <property type="match status" value="1"/>
</dbReference>
<evidence type="ECO:0000256" key="1">
    <source>
        <dbReference type="SAM" id="SignalP"/>
    </source>
</evidence>
<feature type="domain" description="DUF6443" evidence="2">
    <location>
        <begin position="31"/>
        <end position="172"/>
    </location>
</feature>
<feature type="signal peptide" evidence="1">
    <location>
        <begin position="1"/>
        <end position="20"/>
    </location>
</feature>
<feature type="chain" id="PRO_5026696936" description="DUF6443 domain-containing protein" evidence="1">
    <location>
        <begin position="21"/>
        <end position="1176"/>
    </location>
</feature>
<sequence>MKKYILVLILFLFKGMGLQAQTFSDDNFLYTVAPKKKVQSGNFDSLTKEEKSQNITYFDGLGRPIQTIAIGQGAQGQDIITPMEYDPFGRQVKEFLPYASANGGNSYPKIDPTAAITAVQGFYSSDKYENTANPFSQKQYELSPLNRVLKQAAPGTSWAMGSGHEIKLDYQTNKSADGVKLYKAITTWQAGQGLYEISFSDDGTYAENELYKTVTFDENSAANPSESSGSTVEFKNKEGQVILKRTYDSGEKHDTYYVYDIYGNLTYVLPPKVTGGINDEVLDGLCYQYKYDNRNRLVEKKLPGKQWEFIVYDKLDRPVATGPAFSPFKDENAEGWIITKYDAFSRPIYTGWYNQSSNSVIRKSLQDAQNLATVLFETKQSFGTIDEIPAYYSNTIEPINFRLLTVNYYDNYAYPNPPSIPAKIEGQDVLVNAKGLATGSWTRVLTTALAKLGETTSTIYDDNGRPIRTRIQNHFNGYTITDSKLDFTGKALFTITEHKRTSGDTKLIVREEFTYSAQDRLLTHTHQINGGTVQLLAANKYDELGQLESKNVGDTIGNARQKVDFTYNIRGWLTGINNIDNLEDSSDPKDLFAFKINYDKVEANPNYAAKLYNGNIAETAWITGSDFTGVIRRYGYLYDKLNRLQDATYQTPSQTDNKNYFGENMDYDKNGNITRLQRMYMAGVLSDPYADPMDNLGYFYKDNSNQLMKVTDTSNQPRGFKDDSSGFNDATDDYDYDNNGNLVKDENKNITKIEYNHLNLPKKITFGTTGTIEYIYNAAGQKLEKIVTDNSVVTNTNYLGGFQYKDNVLEFFPTAEGYVKNDSGVLSYVFQYKDHLGNVRVSYAKNPVTQVLEIIEENNYYPFGLKHEGYNDYLPTNNKYKFSGKELQDESIGGVQLNWYDMEARNYMPDIGRWGNMDALAESFFEFSPYSFSNNNPIYFSDSSGLAPEGFKEAISSTIVRNGKVVEHRDDGDPSIYLADFGWKVGDSTESLPLIGFEKPGQNYNVGDKIMFDLSGYGITSQPKRALGVTYAVGGAYDLTGAWEAFFTELFSEIGGDSPTTALAFAVVTKGKVKPSTSVRALTGLLKAGKLHNHHVLSQQFRKWFASRGIKNIDDYTIQMSGKNHLKSLHGQGKWNQQWAEFITANPSATPSQIFYQAESMLQKHGLEHSRYVPYK</sequence>
<gene>
    <name evidence="3" type="ORF">FLA105534_01583</name>
</gene>
<dbReference type="Gene3D" id="2.180.10.10">
    <property type="entry name" value="RHS repeat-associated core"/>
    <property type="match status" value="1"/>
</dbReference>